<accession>A0A846XZK2</accession>
<organism evidence="2 3">
    <name type="scientific">Nocardia vermiculata</name>
    <dbReference type="NCBI Taxonomy" id="257274"/>
    <lineage>
        <taxon>Bacteria</taxon>
        <taxon>Bacillati</taxon>
        <taxon>Actinomycetota</taxon>
        <taxon>Actinomycetes</taxon>
        <taxon>Mycobacteriales</taxon>
        <taxon>Nocardiaceae</taxon>
        <taxon>Nocardia</taxon>
    </lineage>
</organism>
<dbReference type="EMBL" id="JAAXOP010000006">
    <property type="protein sequence ID" value="NKY51104.1"/>
    <property type="molecule type" value="Genomic_DNA"/>
</dbReference>
<comment type="caution">
    <text evidence="2">The sequence shown here is derived from an EMBL/GenBank/DDBJ whole genome shotgun (WGS) entry which is preliminary data.</text>
</comment>
<evidence type="ECO:0000313" key="3">
    <source>
        <dbReference type="Proteomes" id="UP000565711"/>
    </source>
</evidence>
<protein>
    <submittedName>
        <fullName evidence="2">Uncharacterized protein</fullName>
    </submittedName>
</protein>
<dbReference type="RefSeq" id="WP_157102869.1">
    <property type="nucleotide sequence ID" value="NZ_JAAXOP010000006.1"/>
</dbReference>
<sequence>MHWDQMTATPDELRKHATRLRRGVGQIGILEAILSAAEGPWLGAMDADGRGTAELRMHLAGRYRVKAVVTSAGKLSSVQLIAPVDGRDHEHVLSTKPALRRGWDDDTPMPKQPKWLDYLVEWVRRSSTDVDRRSVLEWHLEGADRRLAFMNETIDSLRESLAEREQLRDELAGEVAGLRAELDSLANAGTGTLSTEPRDDAPTEHPDGDSHTAGSPGAAAADPTTPA</sequence>
<feature type="compositionally biased region" description="Basic and acidic residues" evidence="1">
    <location>
        <begin position="196"/>
        <end position="210"/>
    </location>
</feature>
<gene>
    <name evidence="2" type="ORF">HGA08_12855</name>
</gene>
<evidence type="ECO:0000313" key="2">
    <source>
        <dbReference type="EMBL" id="NKY51104.1"/>
    </source>
</evidence>
<name>A0A846XZK2_9NOCA</name>
<keyword evidence="3" id="KW-1185">Reference proteome</keyword>
<dbReference type="Proteomes" id="UP000565711">
    <property type="component" value="Unassembled WGS sequence"/>
</dbReference>
<feature type="region of interest" description="Disordered" evidence="1">
    <location>
        <begin position="186"/>
        <end position="227"/>
    </location>
</feature>
<dbReference type="AlphaFoldDB" id="A0A846XZK2"/>
<proteinExistence type="predicted"/>
<evidence type="ECO:0000256" key="1">
    <source>
        <dbReference type="SAM" id="MobiDB-lite"/>
    </source>
</evidence>
<feature type="compositionally biased region" description="Low complexity" evidence="1">
    <location>
        <begin position="212"/>
        <end position="227"/>
    </location>
</feature>
<reference evidence="2 3" key="1">
    <citation type="submission" date="2020-04" db="EMBL/GenBank/DDBJ databases">
        <title>MicrobeNet Type strains.</title>
        <authorList>
            <person name="Nicholson A.C."/>
        </authorList>
    </citation>
    <scope>NUCLEOTIDE SEQUENCE [LARGE SCALE GENOMIC DNA]</scope>
    <source>
        <strain evidence="2 3">JCM 12354</strain>
    </source>
</reference>